<name>A0A3B6LQ62_WHEAT</name>
<reference evidence="2" key="1">
    <citation type="submission" date="2018-08" db="EMBL/GenBank/DDBJ databases">
        <authorList>
            <person name="Rossello M."/>
        </authorList>
    </citation>
    <scope>NUCLEOTIDE SEQUENCE [LARGE SCALE GENOMIC DNA]</scope>
    <source>
        <strain evidence="2">cv. Chinese Spring</strain>
    </source>
</reference>
<accession>A0A3B6LQ62</accession>
<proteinExistence type="predicted"/>
<dbReference type="InterPro" id="IPR055357">
    <property type="entry name" value="LRR_At1g61320_AtMIF1"/>
</dbReference>
<evidence type="ECO:0000259" key="1">
    <source>
        <dbReference type="Pfam" id="PF23622"/>
    </source>
</evidence>
<reference evidence="2" key="2">
    <citation type="submission" date="2018-10" db="UniProtKB">
        <authorList>
            <consortium name="EnsemblPlants"/>
        </authorList>
    </citation>
    <scope>IDENTIFICATION</scope>
</reference>
<dbReference type="STRING" id="4565.A0A3B6LQ62"/>
<dbReference type="AlphaFoldDB" id="A0A3B6LQ62"/>
<evidence type="ECO:0000313" key="3">
    <source>
        <dbReference type="Proteomes" id="UP000019116"/>
    </source>
</evidence>
<dbReference type="Pfam" id="PF23622">
    <property type="entry name" value="LRR_At1g61320_AtMIF1"/>
    <property type="match status" value="1"/>
</dbReference>
<dbReference type="Proteomes" id="UP000019116">
    <property type="component" value="Chromosome 5B"/>
</dbReference>
<dbReference type="OMA" id="HVLECHK"/>
<dbReference type="Gramene" id="TraesCS5B03G0752900.1">
    <property type="protein sequence ID" value="TraesCS5B03G0752900.1.CDS"/>
    <property type="gene ID" value="TraesCS5B03G0752900"/>
</dbReference>
<dbReference type="InterPro" id="IPR032675">
    <property type="entry name" value="LRR_dom_sf"/>
</dbReference>
<feature type="domain" description="At1g61320/AtMIF1 LRR" evidence="1">
    <location>
        <begin position="59"/>
        <end position="396"/>
    </location>
</feature>
<dbReference type="Gene3D" id="3.80.10.10">
    <property type="entry name" value="Ribonuclease Inhibitor"/>
    <property type="match status" value="1"/>
</dbReference>
<sequence length="415" mass="47451">MQDIWCHNHSLMTIRDAAHAACVSRAFGSSWKSYPNLIFNTRTIVLRDGMDFTCRVDHILEKHSGIGVKAFELNFPFFYKSDGYKYLHRWLEIVVKPGIEKLTLAIPEREEVNFPCQVLSDGNGSSMWYLHLAYCAFHPTVSLGCLRSLTVLFLDCVRITGNELGYIFSSCVALEHLELRECSEITYLKIPSQLQRLSSVHVLECHKLRTIKIEAPNICRFHFTTFHNVEFSLGESLQLKNLEMLCCRLLYYALEELPSIAPNLETFSIFSYHEVVNTTMALAPSKFLHLKYLSISIHGDYDYFSLISFLDAAPSLEMFTLNVLIRQECIDELLYKDPPRLRKLPGYMLDKLKTVKISRFCSSKSLVELACHILENPASERLALDTTGGGLRCSDRGPVNAPSCIEPRMPIQRSW</sequence>
<dbReference type="PANTHER" id="PTHR34145:SF35">
    <property type="entry name" value="F-BOX DOMAIN-CONTAINING PROTEIN"/>
    <property type="match status" value="1"/>
</dbReference>
<dbReference type="InterPro" id="IPR053772">
    <property type="entry name" value="At1g61320/At1g61330-like"/>
</dbReference>
<dbReference type="PANTHER" id="PTHR34145">
    <property type="entry name" value="OS02G0105600 PROTEIN"/>
    <property type="match status" value="1"/>
</dbReference>
<dbReference type="SUPFAM" id="SSF52047">
    <property type="entry name" value="RNI-like"/>
    <property type="match status" value="1"/>
</dbReference>
<organism evidence="2">
    <name type="scientific">Triticum aestivum</name>
    <name type="common">Wheat</name>
    <dbReference type="NCBI Taxonomy" id="4565"/>
    <lineage>
        <taxon>Eukaryota</taxon>
        <taxon>Viridiplantae</taxon>
        <taxon>Streptophyta</taxon>
        <taxon>Embryophyta</taxon>
        <taxon>Tracheophyta</taxon>
        <taxon>Spermatophyta</taxon>
        <taxon>Magnoliopsida</taxon>
        <taxon>Liliopsida</taxon>
        <taxon>Poales</taxon>
        <taxon>Poaceae</taxon>
        <taxon>BOP clade</taxon>
        <taxon>Pooideae</taxon>
        <taxon>Triticodae</taxon>
        <taxon>Triticeae</taxon>
        <taxon>Triticinae</taxon>
        <taxon>Triticum</taxon>
    </lineage>
</organism>
<evidence type="ECO:0000313" key="2">
    <source>
        <dbReference type="EnsemblPlants" id="TraesCS5B02G291300.1"/>
    </source>
</evidence>
<dbReference type="EnsemblPlants" id="TraesCS5B02G291300.1">
    <property type="protein sequence ID" value="TraesCS5B02G291300.1"/>
    <property type="gene ID" value="TraesCS5B02G291300"/>
</dbReference>
<dbReference type="OrthoDB" id="617794at2759"/>
<keyword evidence="3" id="KW-1185">Reference proteome</keyword>
<dbReference type="Gramene" id="TraesCS5B02G291300.1">
    <property type="protein sequence ID" value="TraesCS5B02G291300.1"/>
    <property type="gene ID" value="TraesCS5B02G291300"/>
</dbReference>
<protein>
    <recommendedName>
        <fullName evidence="1">At1g61320/AtMIF1 LRR domain-containing protein</fullName>
    </recommendedName>
</protein>